<keyword evidence="5" id="KW-0121">Carboxypeptidase</keyword>
<dbReference type="Gene3D" id="3.40.710.10">
    <property type="entry name" value="DD-peptidase/beta-lactamase superfamily"/>
    <property type="match status" value="2"/>
</dbReference>
<dbReference type="AlphaFoldDB" id="A0A261G6X6"/>
<keyword evidence="4" id="KW-0812">Transmembrane</keyword>
<dbReference type="PANTHER" id="PTHR30023:SF0">
    <property type="entry name" value="PENICILLIN-SENSITIVE CARBOXYPEPTIDASE A"/>
    <property type="match status" value="1"/>
</dbReference>
<dbReference type="SUPFAM" id="SSF56601">
    <property type="entry name" value="beta-lactamase/transpeptidase-like"/>
    <property type="match status" value="1"/>
</dbReference>
<keyword evidence="5" id="KW-0645">Protease</keyword>
<proteinExistence type="inferred from homology"/>
<dbReference type="Pfam" id="PF02113">
    <property type="entry name" value="Peptidase_S13"/>
    <property type="match status" value="2"/>
</dbReference>
<dbReference type="InterPro" id="IPR000667">
    <property type="entry name" value="Peptidase_S13"/>
</dbReference>
<dbReference type="PANTHER" id="PTHR30023">
    <property type="entry name" value="D-ALANYL-D-ALANINE CARBOXYPEPTIDASE"/>
    <property type="match status" value="1"/>
</dbReference>
<dbReference type="EMBL" id="MWXA01000005">
    <property type="protein sequence ID" value="OZG67197.1"/>
    <property type="molecule type" value="Genomic_DNA"/>
</dbReference>
<dbReference type="InterPro" id="IPR012338">
    <property type="entry name" value="Beta-lactam/transpept-like"/>
</dbReference>
<evidence type="ECO:0000256" key="3">
    <source>
        <dbReference type="SAM" id="MobiDB-lite"/>
    </source>
</evidence>
<comment type="caution">
    <text evidence="5">The sequence shown here is derived from an EMBL/GenBank/DDBJ whole genome shotgun (WGS) entry which is preliminary data.</text>
</comment>
<dbReference type="GO" id="GO:0004185">
    <property type="term" value="F:serine-type carboxypeptidase activity"/>
    <property type="evidence" value="ECO:0007669"/>
    <property type="project" value="InterPro"/>
</dbReference>
<evidence type="ECO:0000313" key="6">
    <source>
        <dbReference type="Proteomes" id="UP000216451"/>
    </source>
</evidence>
<sequence>MLGHSTSSSVAQVHPRRSAWRITLTALITIVIAAAYIVGDIFGLVPGVLTNSSFSHYSAPQTRTAYAAATLDGKLESGTPINSKQASDLVNTLKNAEGVGSDISAVIRDSSGSTIAQLNATTAREPASTLKTLTAFAAASTLDMGSTLDTKVYLVQPKGGTPQLILQGSGDMLLGAGQNDTAHVNGRAGLATLASRTMQALHQRGISQVTLKYDDSLFGSERMPAGIQQNDAEWRYFTPISSMAVDGGKQWSGTAKPSNPDNDEVYPTRSTTTAADTAKTFISSLSSAGIKVDGAATSGDAPANSSPIASVSSAKLSEIMAYMLRNSDNTEAELFGRLLALKLDQANSTAGATAATQSVLKKDAIDTSGLHMADSSGLSPGSMVTVNTLTDVQEKLLVRGSAVAEADGLSVVGVVGTAKSRSADDSMNGLVRVKTGTLSTVSAMAGNVSRIHGGALTFAVIINNGDNMWSAEQAVNAFVAALPKL</sequence>
<keyword evidence="2" id="KW-0378">Hydrolase</keyword>
<feature type="transmembrane region" description="Helical" evidence="4">
    <location>
        <begin position="24"/>
        <end position="49"/>
    </location>
</feature>
<evidence type="ECO:0000256" key="2">
    <source>
        <dbReference type="ARBA" id="ARBA00022801"/>
    </source>
</evidence>
<keyword evidence="4" id="KW-1133">Transmembrane helix</keyword>
<comment type="similarity">
    <text evidence="1">Belongs to the peptidase S13 family.</text>
</comment>
<protein>
    <submittedName>
        <fullName evidence="5">D-alanyl-D-alanine carboxypeptidase</fullName>
    </submittedName>
</protein>
<keyword evidence="4" id="KW-0472">Membrane</keyword>
<reference evidence="5 6" key="1">
    <citation type="journal article" date="2017" name="BMC Genomics">
        <title>Comparative genomic and phylogenomic analyses of the Bifidobacteriaceae family.</title>
        <authorList>
            <person name="Lugli G.A."/>
            <person name="Milani C."/>
            <person name="Turroni F."/>
            <person name="Duranti S."/>
            <person name="Mancabelli L."/>
            <person name="Mangifesta M."/>
            <person name="Ferrario C."/>
            <person name="Modesto M."/>
            <person name="Mattarelli P."/>
            <person name="Jiri K."/>
            <person name="van Sinderen D."/>
            <person name="Ventura M."/>
        </authorList>
    </citation>
    <scope>NUCLEOTIDE SEQUENCE [LARGE SCALE GENOMIC DNA]</scope>
    <source>
        <strain evidence="5 6">LMG 28769</strain>
    </source>
</reference>
<keyword evidence="6" id="KW-1185">Reference proteome</keyword>
<evidence type="ECO:0000256" key="1">
    <source>
        <dbReference type="ARBA" id="ARBA00006096"/>
    </source>
</evidence>
<dbReference type="GO" id="GO:0006508">
    <property type="term" value="P:proteolysis"/>
    <property type="evidence" value="ECO:0007669"/>
    <property type="project" value="InterPro"/>
</dbReference>
<evidence type="ECO:0000256" key="4">
    <source>
        <dbReference type="SAM" id="Phobius"/>
    </source>
</evidence>
<gene>
    <name evidence="5" type="ORF">BAQU_1270</name>
</gene>
<dbReference type="GO" id="GO:0000270">
    <property type="term" value="P:peptidoglycan metabolic process"/>
    <property type="evidence" value="ECO:0007669"/>
    <property type="project" value="TreeGrafter"/>
</dbReference>
<dbReference type="Proteomes" id="UP000216451">
    <property type="component" value="Unassembled WGS sequence"/>
</dbReference>
<feature type="compositionally biased region" description="Polar residues" evidence="3">
    <location>
        <begin position="251"/>
        <end position="260"/>
    </location>
</feature>
<dbReference type="PRINTS" id="PR00922">
    <property type="entry name" value="DADACBPTASE3"/>
</dbReference>
<name>A0A261G6X6_9BIFI</name>
<evidence type="ECO:0000313" key="5">
    <source>
        <dbReference type="EMBL" id="OZG67197.1"/>
    </source>
</evidence>
<organism evidence="5 6">
    <name type="scientific">Bifidobacterium aquikefiri</name>
    <dbReference type="NCBI Taxonomy" id="1653207"/>
    <lineage>
        <taxon>Bacteria</taxon>
        <taxon>Bacillati</taxon>
        <taxon>Actinomycetota</taxon>
        <taxon>Actinomycetes</taxon>
        <taxon>Bifidobacteriales</taxon>
        <taxon>Bifidobacteriaceae</taxon>
        <taxon>Bifidobacterium</taxon>
    </lineage>
</organism>
<feature type="region of interest" description="Disordered" evidence="3">
    <location>
        <begin position="248"/>
        <end position="272"/>
    </location>
</feature>
<accession>A0A261G6X6</accession>